<dbReference type="EMBL" id="CAMKVN010006727">
    <property type="protein sequence ID" value="CAI2190641.1"/>
    <property type="molecule type" value="Genomic_DNA"/>
</dbReference>
<dbReference type="InterPro" id="IPR050167">
    <property type="entry name" value="Ser_Thr_protein_kinase"/>
</dbReference>
<reference evidence="2" key="1">
    <citation type="submission" date="2022-08" db="EMBL/GenBank/DDBJ databases">
        <authorList>
            <person name="Kallberg Y."/>
            <person name="Tangrot J."/>
            <person name="Rosling A."/>
        </authorList>
    </citation>
    <scope>NUCLEOTIDE SEQUENCE</scope>
    <source>
        <strain evidence="2">Wild A</strain>
    </source>
</reference>
<dbReference type="Gene3D" id="1.10.510.10">
    <property type="entry name" value="Transferase(Phosphotransferase) domain 1"/>
    <property type="match status" value="1"/>
</dbReference>
<dbReference type="SUPFAM" id="SSF56112">
    <property type="entry name" value="Protein kinase-like (PK-like)"/>
    <property type="match status" value="1"/>
</dbReference>
<protein>
    <submittedName>
        <fullName evidence="2">6199_t:CDS:1</fullName>
    </submittedName>
</protein>
<sequence>MEFLMPNKSLSHKSKNKGNPYHKCIKCSKRKKSSEECRHICHICIIKYKKYDVCHEWRIPSKENEHICQECIVLYVKCDECHEWRMTSKEYKRICQDCIILCDECHKWRRPSKENQRICQNCIIFCDECHEWKRPTKKIQRICQDCVIFCVECNECLEWRRSSEEAKRILISDLGISKSLIESIDNDEEIYDIVPYVALEILQRQKYITASDIYSFGMIMWELMTGRRLFWDQSHDTDLIINICDGLRPSIVTNAPDGYIGLMQQCWHSEPNLRPSATEIYNNVLKRIISNESK</sequence>
<dbReference type="PROSITE" id="PS50011">
    <property type="entry name" value="PROTEIN_KINASE_DOM"/>
    <property type="match status" value="1"/>
</dbReference>
<proteinExistence type="predicted"/>
<dbReference type="Proteomes" id="UP001153678">
    <property type="component" value="Unassembled WGS sequence"/>
</dbReference>
<evidence type="ECO:0000259" key="1">
    <source>
        <dbReference type="PROSITE" id="PS50011"/>
    </source>
</evidence>
<accession>A0A9W4X6S0</accession>
<dbReference type="InterPro" id="IPR001245">
    <property type="entry name" value="Ser-Thr/Tyr_kinase_cat_dom"/>
</dbReference>
<dbReference type="PANTHER" id="PTHR23257">
    <property type="entry name" value="SERINE-THREONINE PROTEIN KINASE"/>
    <property type="match status" value="1"/>
</dbReference>
<dbReference type="GO" id="GO:0007165">
    <property type="term" value="P:signal transduction"/>
    <property type="evidence" value="ECO:0007669"/>
    <property type="project" value="TreeGrafter"/>
</dbReference>
<organism evidence="2 3">
    <name type="scientific">Funneliformis geosporum</name>
    <dbReference type="NCBI Taxonomy" id="1117311"/>
    <lineage>
        <taxon>Eukaryota</taxon>
        <taxon>Fungi</taxon>
        <taxon>Fungi incertae sedis</taxon>
        <taxon>Mucoromycota</taxon>
        <taxon>Glomeromycotina</taxon>
        <taxon>Glomeromycetes</taxon>
        <taxon>Glomerales</taxon>
        <taxon>Glomeraceae</taxon>
        <taxon>Funneliformis</taxon>
    </lineage>
</organism>
<evidence type="ECO:0000313" key="3">
    <source>
        <dbReference type="Proteomes" id="UP001153678"/>
    </source>
</evidence>
<dbReference type="GO" id="GO:0005737">
    <property type="term" value="C:cytoplasm"/>
    <property type="evidence" value="ECO:0007669"/>
    <property type="project" value="TreeGrafter"/>
</dbReference>
<dbReference type="Pfam" id="PF07714">
    <property type="entry name" value="PK_Tyr_Ser-Thr"/>
    <property type="match status" value="1"/>
</dbReference>
<dbReference type="GO" id="GO:0004672">
    <property type="term" value="F:protein kinase activity"/>
    <property type="evidence" value="ECO:0007669"/>
    <property type="project" value="InterPro"/>
</dbReference>
<feature type="domain" description="Protein kinase" evidence="1">
    <location>
        <begin position="1"/>
        <end position="289"/>
    </location>
</feature>
<comment type="caution">
    <text evidence="2">The sequence shown here is derived from an EMBL/GenBank/DDBJ whole genome shotgun (WGS) entry which is preliminary data.</text>
</comment>
<gene>
    <name evidence="2" type="ORF">FWILDA_LOCUS14677</name>
</gene>
<feature type="non-terminal residue" evidence="2">
    <location>
        <position position="1"/>
    </location>
</feature>
<dbReference type="AlphaFoldDB" id="A0A9W4X6S0"/>
<keyword evidence="3" id="KW-1185">Reference proteome</keyword>
<name>A0A9W4X6S0_9GLOM</name>
<dbReference type="GO" id="GO:0005524">
    <property type="term" value="F:ATP binding"/>
    <property type="evidence" value="ECO:0007669"/>
    <property type="project" value="InterPro"/>
</dbReference>
<dbReference type="InterPro" id="IPR000719">
    <property type="entry name" value="Prot_kinase_dom"/>
</dbReference>
<evidence type="ECO:0000313" key="2">
    <source>
        <dbReference type="EMBL" id="CAI2190641.1"/>
    </source>
</evidence>
<dbReference type="InterPro" id="IPR011009">
    <property type="entry name" value="Kinase-like_dom_sf"/>
</dbReference>
<dbReference type="OrthoDB" id="2139971at2759"/>